<keyword evidence="2" id="KW-1133">Transmembrane helix</keyword>
<feature type="region of interest" description="Disordered" evidence="1">
    <location>
        <begin position="257"/>
        <end position="352"/>
    </location>
</feature>
<protein>
    <submittedName>
        <fullName evidence="3">Uncharacterized protein</fullName>
    </submittedName>
</protein>
<proteinExistence type="predicted"/>
<evidence type="ECO:0000256" key="2">
    <source>
        <dbReference type="SAM" id="Phobius"/>
    </source>
</evidence>
<feature type="transmembrane region" description="Helical" evidence="2">
    <location>
        <begin position="6"/>
        <end position="24"/>
    </location>
</feature>
<evidence type="ECO:0000256" key="1">
    <source>
        <dbReference type="SAM" id="MobiDB-lite"/>
    </source>
</evidence>
<keyword evidence="2" id="KW-0812">Transmembrane</keyword>
<dbReference type="AlphaFoldDB" id="A0A6C0LYH3"/>
<dbReference type="EMBL" id="MN740583">
    <property type="protein sequence ID" value="QHU35085.1"/>
    <property type="molecule type" value="Genomic_DNA"/>
</dbReference>
<keyword evidence="2" id="KW-0472">Membrane</keyword>
<evidence type="ECO:0000313" key="3">
    <source>
        <dbReference type="EMBL" id="QHU35085.1"/>
    </source>
</evidence>
<accession>A0A6C0LYH3</accession>
<sequence length="460" mass="52304">MNNIIIIIGFITIILLTISLICTMTKRVENFELNDTLSQTIKQINQDIERETYLSKTNDSMAYQPDISKSEEIPDEENSIKDDISIKNTNKTTMYSKKVYIQPDMSKFILKSEVPSCPKVPNMSKYILKTELPNQPNLSKFILKSNVPSCPKIPNMNNYILKNNLPSCPKPIDMSKYVLKSSVPAPIDCPCLPVDTKIPKGCPKPEKICPKEFDHSKYILKSSIPKCSSKNIKKTIPDINKLISKNNISSRINNTVNNVNNINRQNTTNNRTNNNTNNTTNNRTNNNTNNTTNNQTNNTTNNNTNNRTNNNTTNNTNNRTNNNTNNNNTTNNRTNNNTNNNNTTNTNNRTNNMTNNTNAISSRINNFIKNKNSSNRVDSSFLPKKLTNKIEKDLQNNKYLSDNSINRQTRLNKKPTRQCSDPNKCLLPLKKNIYSNVKKTPKKCSLFTKIIKKADVYGAY</sequence>
<reference evidence="3" key="1">
    <citation type="journal article" date="2020" name="Nature">
        <title>Giant virus diversity and host interactions through global metagenomics.</title>
        <authorList>
            <person name="Schulz F."/>
            <person name="Roux S."/>
            <person name="Paez-Espino D."/>
            <person name="Jungbluth S."/>
            <person name="Walsh D.A."/>
            <person name="Denef V.J."/>
            <person name="McMahon K.D."/>
            <person name="Konstantinidis K.T."/>
            <person name="Eloe-Fadrosh E.A."/>
            <person name="Kyrpides N.C."/>
            <person name="Woyke T."/>
        </authorList>
    </citation>
    <scope>NUCLEOTIDE SEQUENCE</scope>
    <source>
        <strain evidence="3">GVMAG-S-1017745-26</strain>
    </source>
</reference>
<name>A0A6C0LYH3_9ZZZZ</name>
<organism evidence="3">
    <name type="scientific">viral metagenome</name>
    <dbReference type="NCBI Taxonomy" id="1070528"/>
    <lineage>
        <taxon>unclassified sequences</taxon>
        <taxon>metagenomes</taxon>
        <taxon>organismal metagenomes</taxon>
    </lineage>
</organism>